<reference evidence="3 4" key="1">
    <citation type="journal article" date="2016" name="Proc. Natl. Acad. Sci. U.S.A.">
        <title>Comparative genomics of biotechnologically important yeasts.</title>
        <authorList>
            <person name="Riley R."/>
            <person name="Haridas S."/>
            <person name="Wolfe K.H."/>
            <person name="Lopes M.R."/>
            <person name="Hittinger C.T."/>
            <person name="Goeker M."/>
            <person name="Salamov A.A."/>
            <person name="Wisecaver J.H."/>
            <person name="Long T.M."/>
            <person name="Calvey C.H."/>
            <person name="Aerts A.L."/>
            <person name="Barry K.W."/>
            <person name="Choi C."/>
            <person name="Clum A."/>
            <person name="Coughlan A.Y."/>
            <person name="Deshpande S."/>
            <person name="Douglass A.P."/>
            <person name="Hanson S.J."/>
            <person name="Klenk H.-P."/>
            <person name="LaButti K.M."/>
            <person name="Lapidus A."/>
            <person name="Lindquist E.A."/>
            <person name="Lipzen A.M."/>
            <person name="Meier-Kolthoff J.P."/>
            <person name="Ohm R.A."/>
            <person name="Otillar R.P."/>
            <person name="Pangilinan J.L."/>
            <person name="Peng Y."/>
            <person name="Rokas A."/>
            <person name="Rosa C.A."/>
            <person name="Scheuner C."/>
            <person name="Sibirny A.A."/>
            <person name="Slot J.C."/>
            <person name="Stielow J.B."/>
            <person name="Sun H."/>
            <person name="Kurtzman C.P."/>
            <person name="Blackwell M."/>
            <person name="Grigoriev I.V."/>
            <person name="Jeffries T.W."/>
        </authorList>
    </citation>
    <scope>NUCLEOTIDE SEQUENCE [LARGE SCALE GENOMIC DNA]</scope>
    <source>
        <strain evidence="4">ATCC 58044 / CBS 1984 / NCYC 433 / NRRL Y-366-8</strain>
    </source>
</reference>
<keyword evidence="1" id="KW-0736">Signalosome</keyword>
<evidence type="ECO:0000256" key="2">
    <source>
        <dbReference type="SAM" id="MobiDB-lite"/>
    </source>
</evidence>
<proteinExistence type="predicted"/>
<protein>
    <recommendedName>
        <fullName evidence="5">PCI domain-containing protein</fullName>
    </recommendedName>
</protein>
<dbReference type="AlphaFoldDB" id="A0A1E3NVL7"/>
<keyword evidence="4" id="KW-1185">Reference proteome</keyword>
<gene>
    <name evidence="3" type="ORF">WICANDRAFT_65436</name>
</gene>
<organism evidence="3 4">
    <name type="scientific">Wickerhamomyces anomalus (strain ATCC 58044 / CBS 1984 / NCYC 433 / NRRL Y-366-8)</name>
    <name type="common">Yeast</name>
    <name type="synonym">Hansenula anomala</name>
    <dbReference type="NCBI Taxonomy" id="683960"/>
    <lineage>
        <taxon>Eukaryota</taxon>
        <taxon>Fungi</taxon>
        <taxon>Dikarya</taxon>
        <taxon>Ascomycota</taxon>
        <taxon>Saccharomycotina</taxon>
        <taxon>Saccharomycetes</taxon>
        <taxon>Phaffomycetales</taxon>
        <taxon>Wickerhamomycetaceae</taxon>
        <taxon>Wickerhamomyces</taxon>
    </lineage>
</organism>
<name>A0A1E3NVL7_WICAA</name>
<dbReference type="STRING" id="683960.A0A1E3NVL7"/>
<feature type="region of interest" description="Disordered" evidence="2">
    <location>
        <begin position="187"/>
        <end position="236"/>
    </location>
</feature>
<evidence type="ECO:0000256" key="1">
    <source>
        <dbReference type="ARBA" id="ARBA00022790"/>
    </source>
</evidence>
<evidence type="ECO:0000313" key="4">
    <source>
        <dbReference type="Proteomes" id="UP000094112"/>
    </source>
</evidence>
<dbReference type="PANTHER" id="PTHR15350">
    <property type="entry name" value="COP9 SIGNALOSOME COMPLEX SUBUNIT 7/DENDRITIC CELL PROTEIN GA17"/>
    <property type="match status" value="1"/>
</dbReference>
<dbReference type="Proteomes" id="UP000094112">
    <property type="component" value="Unassembled WGS sequence"/>
</dbReference>
<evidence type="ECO:0008006" key="5">
    <source>
        <dbReference type="Google" id="ProtNLM"/>
    </source>
</evidence>
<dbReference type="InterPro" id="IPR045237">
    <property type="entry name" value="COPS7/eIF3m"/>
</dbReference>
<dbReference type="EMBL" id="KV454214">
    <property type="protein sequence ID" value="ODQ57176.1"/>
    <property type="molecule type" value="Genomic_DNA"/>
</dbReference>
<dbReference type="RefSeq" id="XP_019036383.1">
    <property type="nucleotide sequence ID" value="XM_019183910.1"/>
</dbReference>
<feature type="compositionally biased region" description="Polar residues" evidence="2">
    <location>
        <begin position="187"/>
        <end position="199"/>
    </location>
</feature>
<dbReference type="OrthoDB" id="10265275at2759"/>
<sequence>MSKVEVHDRILAALSDKSTFGFNELRLDKSVNDVLGDDVKIKNTLELFSFGSIKDYNDHKNDFIELSSPALFKLTQLTLISEVLINNEFSYNYLKSVLNIDSTPELERLITESIYSRIIDAKLYNEQGIVQVYSSIGRDVLLNNETEKKYGSNKRVSDLIQGLRSFGAKVEKGQKYIDEVQSSITKEEMTTTTSLNNTYSGEETTPTPSGSSPTKSKETKEQQALNNKRKRKIEGK</sequence>
<dbReference type="PANTHER" id="PTHR15350:SF5">
    <property type="entry name" value="COP9 SIGNALOSOME COMPLEX SUBUNIT 7"/>
    <property type="match status" value="1"/>
</dbReference>
<feature type="compositionally biased region" description="Low complexity" evidence="2">
    <location>
        <begin position="200"/>
        <end position="214"/>
    </location>
</feature>
<accession>A0A1E3NVL7</accession>
<dbReference type="GO" id="GO:0008180">
    <property type="term" value="C:COP9 signalosome"/>
    <property type="evidence" value="ECO:0007669"/>
    <property type="project" value="UniProtKB-KW"/>
</dbReference>
<feature type="compositionally biased region" description="Basic residues" evidence="2">
    <location>
        <begin position="227"/>
        <end position="236"/>
    </location>
</feature>
<dbReference type="GeneID" id="30201156"/>
<evidence type="ECO:0000313" key="3">
    <source>
        <dbReference type="EMBL" id="ODQ57176.1"/>
    </source>
</evidence>